<dbReference type="PANTHER" id="PTHR11075:SF54">
    <property type="entry name" value="LARGE RIBOSOMAL SUBUNIT PROTEIN ML62"/>
    <property type="match status" value="1"/>
</dbReference>
<feature type="domain" description="Prokaryotic-type class I peptide chain release factors" evidence="1">
    <location>
        <begin position="51"/>
        <end position="139"/>
    </location>
</feature>
<dbReference type="STRING" id="857967.G0QZP3"/>
<dbReference type="EMBL" id="GL984163">
    <property type="protein sequence ID" value="EGR29317.1"/>
    <property type="molecule type" value="Genomic_DNA"/>
</dbReference>
<name>G0QZP3_ICHMU</name>
<dbReference type="InParanoid" id="G0QZP3"/>
<dbReference type="OMA" id="RFNIDTA"/>
<gene>
    <name evidence="2" type="ORF">IMG5_158680</name>
</gene>
<dbReference type="GO" id="GO:0070126">
    <property type="term" value="P:mitochondrial translational termination"/>
    <property type="evidence" value="ECO:0007669"/>
    <property type="project" value="TreeGrafter"/>
</dbReference>
<accession>G0QZP3</accession>
<dbReference type="RefSeq" id="XP_004030553.1">
    <property type="nucleotide sequence ID" value="XM_004030505.1"/>
</dbReference>
<dbReference type="AlphaFoldDB" id="G0QZP3"/>
<reference evidence="2 3" key="1">
    <citation type="submission" date="2011-07" db="EMBL/GenBank/DDBJ databases">
        <authorList>
            <person name="Coyne R."/>
            <person name="Brami D."/>
            <person name="Johnson J."/>
            <person name="Hostetler J."/>
            <person name="Hannick L."/>
            <person name="Clark T."/>
            <person name="Cassidy-Hanley D."/>
            <person name="Inman J."/>
        </authorList>
    </citation>
    <scope>NUCLEOTIDE SEQUENCE [LARGE SCALE GENOMIC DNA]</scope>
    <source>
        <strain evidence="2 3">G5</strain>
    </source>
</reference>
<dbReference type="GO" id="GO:0005762">
    <property type="term" value="C:mitochondrial large ribosomal subunit"/>
    <property type="evidence" value="ECO:0007669"/>
    <property type="project" value="TreeGrafter"/>
</dbReference>
<dbReference type="GO" id="GO:0016150">
    <property type="term" value="F:translation release factor activity, codon nonspecific"/>
    <property type="evidence" value="ECO:0007669"/>
    <property type="project" value="TreeGrafter"/>
</dbReference>
<dbReference type="GO" id="GO:0004045">
    <property type="term" value="F:peptidyl-tRNA hydrolase activity"/>
    <property type="evidence" value="ECO:0007669"/>
    <property type="project" value="TreeGrafter"/>
</dbReference>
<organism evidence="2 3">
    <name type="scientific">Ichthyophthirius multifiliis</name>
    <name type="common">White spot disease agent</name>
    <name type="synonym">Ich</name>
    <dbReference type="NCBI Taxonomy" id="5932"/>
    <lineage>
        <taxon>Eukaryota</taxon>
        <taxon>Sar</taxon>
        <taxon>Alveolata</taxon>
        <taxon>Ciliophora</taxon>
        <taxon>Intramacronucleata</taxon>
        <taxon>Oligohymenophorea</taxon>
        <taxon>Hymenostomatida</taxon>
        <taxon>Ophryoglenina</taxon>
        <taxon>Ichthyophthirius</taxon>
    </lineage>
</organism>
<dbReference type="SUPFAM" id="SSF110916">
    <property type="entry name" value="Peptidyl-tRNA hydrolase domain-like"/>
    <property type="match status" value="1"/>
</dbReference>
<dbReference type="Gene3D" id="3.30.160.20">
    <property type="match status" value="1"/>
</dbReference>
<evidence type="ECO:0000313" key="3">
    <source>
        <dbReference type="Proteomes" id="UP000008983"/>
    </source>
</evidence>
<protein>
    <recommendedName>
        <fullName evidence="1">Prokaryotic-type class I peptide chain release factors domain-containing protein</fullName>
    </recommendedName>
</protein>
<sequence>MLRRIVFFFAKKKKTIIELQEQHPDKEYFKKQLEIAQKNEEIESIKLNLKDIVIPIDQLETRFSRSQGAGGQHLNKTNSKAEIRFNIGNAKWFINEDIKNKFRKQYKQYITQDDQFVITSQIGRSQDQNLKDAVKKLQDM</sequence>
<dbReference type="InterPro" id="IPR052104">
    <property type="entry name" value="Mito_Release_Factor_mL62"/>
</dbReference>
<dbReference type="Pfam" id="PF00472">
    <property type="entry name" value="RF-1"/>
    <property type="match status" value="1"/>
</dbReference>
<dbReference type="OrthoDB" id="270639at2759"/>
<dbReference type="FunCoup" id="G0QZP3">
    <property type="interactions" value="205"/>
</dbReference>
<evidence type="ECO:0000259" key="1">
    <source>
        <dbReference type="Pfam" id="PF00472"/>
    </source>
</evidence>
<dbReference type="InterPro" id="IPR000352">
    <property type="entry name" value="Pep_chain_release_fac_I"/>
</dbReference>
<dbReference type="PANTHER" id="PTHR11075">
    <property type="entry name" value="PEPTIDE CHAIN RELEASE FACTOR"/>
    <property type="match status" value="1"/>
</dbReference>
<evidence type="ECO:0000313" key="2">
    <source>
        <dbReference type="EMBL" id="EGR29317.1"/>
    </source>
</evidence>
<feature type="non-terminal residue" evidence="2">
    <location>
        <position position="140"/>
    </location>
</feature>
<keyword evidence="3" id="KW-1185">Reference proteome</keyword>
<proteinExistence type="predicted"/>
<dbReference type="eggNOG" id="KOG3429">
    <property type="taxonomic scope" value="Eukaryota"/>
</dbReference>
<dbReference type="Proteomes" id="UP000008983">
    <property type="component" value="Unassembled WGS sequence"/>
</dbReference>
<dbReference type="GeneID" id="14905417"/>